<evidence type="ECO:0000256" key="3">
    <source>
        <dbReference type="ARBA" id="ARBA00022475"/>
    </source>
</evidence>
<evidence type="ECO:0000256" key="1">
    <source>
        <dbReference type="ARBA" id="ARBA00004651"/>
    </source>
</evidence>
<feature type="transmembrane region" description="Helical" evidence="7">
    <location>
        <begin position="222"/>
        <end position="240"/>
    </location>
</feature>
<feature type="transmembrane region" description="Helical" evidence="7">
    <location>
        <begin position="300"/>
        <end position="319"/>
    </location>
</feature>
<dbReference type="RefSeq" id="WP_188256963.1">
    <property type="nucleotide sequence ID" value="NZ_JABVCF010000013.1"/>
</dbReference>
<dbReference type="PANTHER" id="PTHR30509">
    <property type="entry name" value="P-HYDROXYBENZOIC ACID EFFLUX PUMP SUBUNIT-RELATED"/>
    <property type="match status" value="1"/>
</dbReference>
<feature type="transmembrane region" description="Helical" evidence="7">
    <location>
        <begin position="246"/>
        <end position="268"/>
    </location>
</feature>
<evidence type="ECO:0000256" key="2">
    <source>
        <dbReference type="ARBA" id="ARBA00022448"/>
    </source>
</evidence>
<feature type="transmembrane region" description="Helical" evidence="7">
    <location>
        <begin position="129"/>
        <end position="152"/>
    </location>
</feature>
<organism evidence="8 9">
    <name type="scientific">Pseudaminobacter soli</name>
    <name type="common">ex Zhang et al. 2022</name>
    <dbReference type="NCBI Taxonomy" id="2831468"/>
    <lineage>
        <taxon>Bacteria</taxon>
        <taxon>Pseudomonadati</taxon>
        <taxon>Pseudomonadota</taxon>
        <taxon>Alphaproteobacteria</taxon>
        <taxon>Hyphomicrobiales</taxon>
        <taxon>Phyllobacteriaceae</taxon>
        <taxon>Pseudaminobacter</taxon>
    </lineage>
</organism>
<name>A0A942IBB0_9HYPH</name>
<feature type="transmembrane region" description="Helical" evidence="7">
    <location>
        <begin position="51"/>
        <end position="73"/>
    </location>
</feature>
<comment type="caution">
    <text evidence="8">The sequence shown here is derived from an EMBL/GenBank/DDBJ whole genome shotgun (WGS) entry which is preliminary data.</text>
</comment>
<reference evidence="8" key="1">
    <citation type="submission" date="2021-04" db="EMBL/GenBank/DDBJ databases">
        <title>Pseudaminobacter soli sp. nov., isolated from paddy soil contaminated by heavy metals.</title>
        <authorList>
            <person name="Zhang K."/>
        </authorList>
    </citation>
    <scope>NUCLEOTIDE SEQUENCE</scope>
    <source>
        <strain evidence="8">19-2017</strain>
    </source>
</reference>
<keyword evidence="5 7" id="KW-1133">Transmembrane helix</keyword>
<feature type="transmembrane region" description="Helical" evidence="7">
    <location>
        <begin position="106"/>
        <end position="123"/>
    </location>
</feature>
<dbReference type="AlphaFoldDB" id="A0A942IBB0"/>
<evidence type="ECO:0000256" key="5">
    <source>
        <dbReference type="ARBA" id="ARBA00022989"/>
    </source>
</evidence>
<keyword evidence="9" id="KW-1185">Reference proteome</keyword>
<dbReference type="GO" id="GO:0022857">
    <property type="term" value="F:transmembrane transporter activity"/>
    <property type="evidence" value="ECO:0007669"/>
    <property type="project" value="InterPro"/>
</dbReference>
<dbReference type="InterPro" id="IPR006726">
    <property type="entry name" value="PHBA_efflux_AaeB/fusaric-R"/>
</dbReference>
<feature type="transmembrane region" description="Helical" evidence="7">
    <location>
        <begin position="79"/>
        <end position="99"/>
    </location>
</feature>
<dbReference type="Proteomes" id="UP000680348">
    <property type="component" value="Unassembled WGS sequence"/>
</dbReference>
<keyword evidence="4 7" id="KW-0812">Transmembrane</keyword>
<feature type="transmembrane region" description="Helical" evidence="7">
    <location>
        <begin position="172"/>
        <end position="192"/>
    </location>
</feature>
<accession>A0A942IBB0</accession>
<gene>
    <name evidence="8" type="ORF">KEU06_22610</name>
</gene>
<evidence type="ECO:0000256" key="7">
    <source>
        <dbReference type="SAM" id="Phobius"/>
    </source>
</evidence>
<sequence length="330" mass="34019">MNPVSPWTLRALQLFSAAAISLVVAVQLGLHNPFWAAMPVWVVVQPYREDLLVRAVLRVAGTVLGAALGWSALKLLPDTSTRILVLALAIGIGTAATYWIGTVYSYGVLLAAITVAVVLVPAMNSTVDAVALALDRIGCTLIGVVAVTAITFPFTPHRGGPPLPRHPPAMRLVVLHGMIAGTTALVGGVLALLVGGPAGVAAALSLCIFSLIIGSSRNPEPILTYMPPGAAIGVLAALAYRGVDMMLPDLAGLALILAMPFMAAGAALRSHPRSALLGLDANMCFLLAAEAGTAAHGFDAHLQGGVALVVSAFLLAALFRRIGVLQMRDE</sequence>
<evidence type="ECO:0000313" key="8">
    <source>
        <dbReference type="EMBL" id="MBS3651411.1"/>
    </source>
</evidence>
<keyword evidence="2" id="KW-0813">Transport</keyword>
<evidence type="ECO:0000256" key="6">
    <source>
        <dbReference type="ARBA" id="ARBA00023136"/>
    </source>
</evidence>
<keyword evidence="3" id="KW-1003">Cell membrane</keyword>
<evidence type="ECO:0000313" key="9">
    <source>
        <dbReference type="Proteomes" id="UP000680348"/>
    </source>
</evidence>
<dbReference type="Pfam" id="PF04632">
    <property type="entry name" value="FUSC"/>
    <property type="match status" value="1"/>
</dbReference>
<evidence type="ECO:0000256" key="4">
    <source>
        <dbReference type="ARBA" id="ARBA00022692"/>
    </source>
</evidence>
<dbReference type="GO" id="GO:0005886">
    <property type="term" value="C:plasma membrane"/>
    <property type="evidence" value="ECO:0007669"/>
    <property type="project" value="UniProtKB-SubCell"/>
</dbReference>
<keyword evidence="6 7" id="KW-0472">Membrane</keyword>
<protein>
    <submittedName>
        <fullName evidence="8">FUSC family protein</fullName>
    </submittedName>
</protein>
<proteinExistence type="predicted"/>
<feature type="transmembrane region" description="Helical" evidence="7">
    <location>
        <begin position="12"/>
        <end position="30"/>
    </location>
</feature>
<feature type="transmembrane region" description="Helical" evidence="7">
    <location>
        <begin position="198"/>
        <end position="215"/>
    </location>
</feature>
<dbReference type="EMBL" id="JAGWCR010000013">
    <property type="protein sequence ID" value="MBS3651411.1"/>
    <property type="molecule type" value="Genomic_DNA"/>
</dbReference>
<comment type="subcellular location">
    <subcellularLocation>
        <location evidence="1">Cell membrane</location>
        <topology evidence="1">Multi-pass membrane protein</topology>
    </subcellularLocation>
</comment>
<dbReference type="PANTHER" id="PTHR30509:SF9">
    <property type="entry name" value="MULTIDRUG RESISTANCE PROTEIN MDTO"/>
    <property type="match status" value="1"/>
</dbReference>